<feature type="binding site" evidence="12">
    <location>
        <position position="211"/>
    </location>
    <ligand>
        <name>Mn(2+)</name>
        <dbReference type="ChEBI" id="CHEBI:29035"/>
    </ligand>
</feature>
<dbReference type="RefSeq" id="WP_092264997.1">
    <property type="nucleotide sequence ID" value="NZ_FNZA01000012.1"/>
</dbReference>
<dbReference type="Gene3D" id="1.10.238.260">
    <property type="match status" value="1"/>
</dbReference>
<dbReference type="FunFam" id="3.30.160.270:FF:000001">
    <property type="entry name" value="2-isopropylmalate synthase"/>
    <property type="match status" value="1"/>
</dbReference>
<keyword evidence="15" id="KW-1185">Reference proteome</keyword>
<dbReference type="Proteomes" id="UP000199223">
    <property type="component" value="Unassembled WGS sequence"/>
</dbReference>
<evidence type="ECO:0000313" key="15">
    <source>
        <dbReference type="Proteomes" id="UP000199223"/>
    </source>
</evidence>
<evidence type="ECO:0000256" key="7">
    <source>
        <dbReference type="ARBA" id="ARBA00022605"/>
    </source>
</evidence>
<dbReference type="GO" id="GO:0005737">
    <property type="term" value="C:cytoplasm"/>
    <property type="evidence" value="ECO:0007669"/>
    <property type="project" value="UniProtKB-UniRule"/>
</dbReference>
<evidence type="ECO:0000256" key="3">
    <source>
        <dbReference type="ARBA" id="ARBA00012973"/>
    </source>
</evidence>
<dbReference type="Pfam" id="PF00682">
    <property type="entry name" value="HMGL-like"/>
    <property type="match status" value="1"/>
</dbReference>
<evidence type="ECO:0000256" key="12">
    <source>
        <dbReference type="HAMAP-Rule" id="MF_01025"/>
    </source>
</evidence>
<dbReference type="OrthoDB" id="9804858at2"/>
<accession>A0A1H7ADN8</accession>
<dbReference type="InterPro" id="IPR054691">
    <property type="entry name" value="LeuA/HCS_post-cat"/>
</dbReference>
<comment type="function">
    <text evidence="12">Catalyzes the condensation of the acetyl group of acetyl-CoA with 3-methyl-2-oxobutanoate (2-ketoisovalerate) to form 3-carboxy-3-hydroxy-4-methylpentanoate (2-isopropylmalate).</text>
</comment>
<evidence type="ECO:0000256" key="8">
    <source>
        <dbReference type="ARBA" id="ARBA00022679"/>
    </source>
</evidence>
<dbReference type="PANTHER" id="PTHR10277">
    <property type="entry name" value="HOMOCITRATE SYNTHASE-RELATED"/>
    <property type="match status" value="1"/>
</dbReference>
<organism evidence="14 15">
    <name type="scientific">Deinococcus reticulitermitis</name>
    <dbReference type="NCBI Taxonomy" id="856736"/>
    <lineage>
        <taxon>Bacteria</taxon>
        <taxon>Thermotogati</taxon>
        <taxon>Deinococcota</taxon>
        <taxon>Deinococci</taxon>
        <taxon>Deinococcales</taxon>
        <taxon>Deinococcaceae</taxon>
        <taxon>Deinococcus</taxon>
    </lineage>
</organism>
<evidence type="ECO:0000256" key="9">
    <source>
        <dbReference type="ARBA" id="ARBA00022723"/>
    </source>
</evidence>
<dbReference type="InterPro" id="IPR013709">
    <property type="entry name" value="2-isopropylmalate_synth_dimer"/>
</dbReference>
<dbReference type="EC" id="2.3.3.13" evidence="3 12"/>
<feature type="domain" description="Pyruvate carboxyltransferase" evidence="13">
    <location>
        <begin position="14"/>
        <end position="274"/>
    </location>
</feature>
<evidence type="ECO:0000256" key="5">
    <source>
        <dbReference type="ARBA" id="ARBA00022430"/>
    </source>
</evidence>
<comment type="similarity">
    <text evidence="2 12">Belongs to the alpha-IPM synthase/homocitrate synthase family. LeuA type 1 subfamily.</text>
</comment>
<sequence length="523" mass="56187">MTQPQPPAPVNPRIRIFDTTLRDGEQSPGVALGHPQKLEIAHTLARLGVDVIEAGFPIASPGDLEGVSRIAREVRGPIIAGLARANRADIEAAAQAVEAAEKPRIHTFIATSPIHMAKKLNLEPDAVVERAVQAVQLARSFVDDVEFSAEDATRSEWEFLVRIFKAAVEAGAGTINVPDTVGYTTPKEMRELFAFLKGALPEHVILSSHCHDDLGMAVANSIAAAEGGARQIECTINGIGERAGNASLEEIVMAFHTRKDVYGFETGVRTREIYRASRLVSRLSGMPVQPNKAVVGDNAFAHESGIHQDGVIKARETYEIMNAETVGREAAVLVMGKHSGRAAFRKALNDLGYEGLPDDKVQYLFGRFKDLADRKGQIYADDLRALVDARTDVPQTFTLEGFQITSGMNMTPVAFVRLQTPEGAVDATAHGDGPVDAAYGAISKITGLSPELETYRIQAVTRGDDALGEVSITARYGEKLLSGSGVATDIVEASARAWLRIMNMIVAGMGAEARKGEFAPGRL</sequence>
<dbReference type="InterPro" id="IPR050073">
    <property type="entry name" value="2-IPM_HCS-like"/>
</dbReference>
<dbReference type="HAMAP" id="MF_01025">
    <property type="entry name" value="LeuA_type1"/>
    <property type="match status" value="1"/>
</dbReference>
<comment type="pathway">
    <text evidence="1 12">Amino-acid biosynthesis; L-leucine biosynthesis; L-leucine from 3-methyl-2-oxobutanoate: step 1/4.</text>
</comment>
<keyword evidence="8 12" id="KW-0808">Transferase</keyword>
<feature type="binding site" evidence="12">
    <location>
        <position position="245"/>
    </location>
    <ligand>
        <name>Mn(2+)</name>
        <dbReference type="ChEBI" id="CHEBI:29035"/>
    </ligand>
</feature>
<feature type="binding site" evidence="12">
    <location>
        <position position="23"/>
    </location>
    <ligand>
        <name>Mn(2+)</name>
        <dbReference type="ChEBI" id="CHEBI:29035"/>
    </ligand>
</feature>
<evidence type="ECO:0000256" key="10">
    <source>
        <dbReference type="ARBA" id="ARBA00023211"/>
    </source>
</evidence>
<dbReference type="GO" id="GO:0030145">
    <property type="term" value="F:manganese ion binding"/>
    <property type="evidence" value="ECO:0007669"/>
    <property type="project" value="UniProtKB-UniRule"/>
</dbReference>
<dbReference type="GO" id="GO:0003852">
    <property type="term" value="F:2-isopropylmalate synthase activity"/>
    <property type="evidence" value="ECO:0007669"/>
    <property type="project" value="UniProtKB-UniRule"/>
</dbReference>
<evidence type="ECO:0000256" key="1">
    <source>
        <dbReference type="ARBA" id="ARBA00004689"/>
    </source>
</evidence>
<keyword evidence="7 12" id="KW-0028">Amino-acid biosynthesis</keyword>
<dbReference type="AlphaFoldDB" id="A0A1H7ADN8"/>
<dbReference type="UniPathway" id="UPA00048">
    <property type="reaction ID" value="UER00070"/>
</dbReference>
<dbReference type="SUPFAM" id="SSF110921">
    <property type="entry name" value="2-isopropylmalate synthase LeuA, allosteric (dimerisation) domain"/>
    <property type="match status" value="1"/>
</dbReference>
<dbReference type="PROSITE" id="PS50991">
    <property type="entry name" value="PYR_CT"/>
    <property type="match status" value="1"/>
</dbReference>
<dbReference type="Gene3D" id="3.20.20.70">
    <property type="entry name" value="Aldolase class I"/>
    <property type="match status" value="1"/>
</dbReference>
<proteinExistence type="inferred from homology"/>
<dbReference type="InterPro" id="IPR036230">
    <property type="entry name" value="LeuA_allosteric_dom_sf"/>
</dbReference>
<dbReference type="SMART" id="SM00917">
    <property type="entry name" value="LeuA_dimer"/>
    <property type="match status" value="1"/>
</dbReference>
<dbReference type="InterPro" id="IPR000891">
    <property type="entry name" value="PYR_CT"/>
</dbReference>
<evidence type="ECO:0000259" key="13">
    <source>
        <dbReference type="PROSITE" id="PS50991"/>
    </source>
</evidence>
<dbReference type="SUPFAM" id="SSF51569">
    <property type="entry name" value="Aldolase"/>
    <property type="match status" value="1"/>
</dbReference>
<evidence type="ECO:0000256" key="2">
    <source>
        <dbReference type="ARBA" id="ARBA00009396"/>
    </source>
</evidence>
<dbReference type="EMBL" id="FNZA01000012">
    <property type="protein sequence ID" value="SEJ63056.1"/>
    <property type="molecule type" value="Genomic_DNA"/>
</dbReference>
<dbReference type="GO" id="GO:0009098">
    <property type="term" value="P:L-leucine biosynthetic process"/>
    <property type="evidence" value="ECO:0007669"/>
    <property type="project" value="UniProtKB-UniRule"/>
</dbReference>
<dbReference type="Pfam" id="PF08502">
    <property type="entry name" value="LeuA_dimer"/>
    <property type="match status" value="1"/>
</dbReference>
<dbReference type="InterPro" id="IPR002034">
    <property type="entry name" value="AIPM/Hcit_synth_CS"/>
</dbReference>
<dbReference type="FunFam" id="3.20.20.70:FF:000010">
    <property type="entry name" value="2-isopropylmalate synthase"/>
    <property type="match status" value="1"/>
</dbReference>
<dbReference type="NCBIfam" id="NF002086">
    <property type="entry name" value="PRK00915.1-3"/>
    <property type="match status" value="1"/>
</dbReference>
<dbReference type="PROSITE" id="PS00815">
    <property type="entry name" value="AIPM_HOMOCIT_SYNTH_1"/>
    <property type="match status" value="1"/>
</dbReference>
<dbReference type="Pfam" id="PF22617">
    <property type="entry name" value="HCS_D2"/>
    <property type="match status" value="1"/>
</dbReference>
<dbReference type="InterPro" id="IPR013785">
    <property type="entry name" value="Aldolase_TIM"/>
</dbReference>
<evidence type="ECO:0000256" key="4">
    <source>
        <dbReference type="ARBA" id="ARBA00018198"/>
    </source>
</evidence>
<evidence type="ECO:0000256" key="11">
    <source>
        <dbReference type="ARBA" id="ARBA00023304"/>
    </source>
</evidence>
<name>A0A1H7ADN8_9DEIO</name>
<protein>
    <recommendedName>
        <fullName evidence="4 12">2-isopropylmalate synthase</fullName>
        <ecNumber evidence="3 12">2.3.3.13</ecNumber>
    </recommendedName>
    <alternativeName>
        <fullName evidence="12">Alpha-IPM synthase</fullName>
    </alternativeName>
    <alternativeName>
        <fullName evidence="12">Alpha-isopropylmalate synthase</fullName>
    </alternativeName>
</protein>
<dbReference type="CDD" id="cd07940">
    <property type="entry name" value="DRE_TIM_IPMS"/>
    <property type="match status" value="1"/>
</dbReference>
<comment type="subunit">
    <text evidence="12">Homodimer.</text>
</comment>
<keyword evidence="5 12" id="KW-0432">Leucine biosynthesis</keyword>
<feature type="region of interest" description="Regulatory domain" evidence="12">
    <location>
        <begin position="398"/>
        <end position="523"/>
    </location>
</feature>
<comment type="cofactor">
    <cofactor evidence="12">
        <name>Mn(2+)</name>
        <dbReference type="ChEBI" id="CHEBI:29035"/>
    </cofactor>
</comment>
<reference evidence="15" key="1">
    <citation type="submission" date="2016-10" db="EMBL/GenBank/DDBJ databases">
        <authorList>
            <person name="Varghese N."/>
            <person name="Submissions S."/>
        </authorList>
    </citation>
    <scope>NUCLEOTIDE SEQUENCE [LARGE SCALE GENOMIC DNA]</scope>
    <source>
        <strain evidence="15">CGMCC 1.10218</strain>
    </source>
</reference>
<feature type="binding site" evidence="12">
    <location>
        <position position="209"/>
    </location>
    <ligand>
        <name>Mn(2+)</name>
        <dbReference type="ChEBI" id="CHEBI:29035"/>
    </ligand>
</feature>
<comment type="catalytic activity">
    <reaction evidence="12">
        <text>3-methyl-2-oxobutanoate + acetyl-CoA + H2O = (2S)-2-isopropylmalate + CoA + H(+)</text>
        <dbReference type="Rhea" id="RHEA:21524"/>
        <dbReference type="ChEBI" id="CHEBI:1178"/>
        <dbReference type="ChEBI" id="CHEBI:11851"/>
        <dbReference type="ChEBI" id="CHEBI:15377"/>
        <dbReference type="ChEBI" id="CHEBI:15378"/>
        <dbReference type="ChEBI" id="CHEBI:57287"/>
        <dbReference type="ChEBI" id="CHEBI:57288"/>
        <dbReference type="EC" id="2.3.3.13"/>
    </reaction>
</comment>
<dbReference type="GO" id="GO:0003985">
    <property type="term" value="F:acetyl-CoA C-acetyltransferase activity"/>
    <property type="evidence" value="ECO:0007669"/>
    <property type="project" value="UniProtKB-UniRule"/>
</dbReference>
<keyword evidence="11 12" id="KW-0100">Branched-chain amino acid biosynthesis</keyword>
<dbReference type="STRING" id="856736.SAMN04488058_11274"/>
<keyword evidence="6 12" id="KW-0963">Cytoplasm</keyword>
<gene>
    <name evidence="12" type="primary">leuA</name>
    <name evidence="14" type="ORF">SAMN04488058_11274</name>
</gene>
<dbReference type="FunFam" id="1.10.238.260:FF:000001">
    <property type="entry name" value="2-isopropylmalate synthase"/>
    <property type="match status" value="1"/>
</dbReference>
<dbReference type="Gene3D" id="3.30.160.270">
    <property type="match status" value="1"/>
</dbReference>
<dbReference type="PANTHER" id="PTHR10277:SF9">
    <property type="entry name" value="2-ISOPROPYLMALATE SYNTHASE 1, CHLOROPLASTIC-RELATED"/>
    <property type="match status" value="1"/>
</dbReference>
<keyword evidence="9 12" id="KW-0479">Metal-binding</keyword>
<dbReference type="NCBIfam" id="TIGR00973">
    <property type="entry name" value="leuA_bact"/>
    <property type="match status" value="1"/>
</dbReference>
<keyword evidence="10 12" id="KW-0464">Manganese</keyword>
<evidence type="ECO:0000256" key="6">
    <source>
        <dbReference type="ARBA" id="ARBA00022490"/>
    </source>
</evidence>
<dbReference type="InterPro" id="IPR005671">
    <property type="entry name" value="LeuA_bact_synth"/>
</dbReference>
<dbReference type="PROSITE" id="PS00816">
    <property type="entry name" value="AIPM_HOMOCIT_SYNTH_2"/>
    <property type="match status" value="1"/>
</dbReference>
<evidence type="ECO:0000313" key="14">
    <source>
        <dbReference type="EMBL" id="SEJ63056.1"/>
    </source>
</evidence>